<comment type="caution">
    <text evidence="1">The sequence shown here is derived from an EMBL/GenBank/DDBJ whole genome shotgun (WGS) entry which is preliminary data.</text>
</comment>
<gene>
    <name evidence="1" type="ORF">LCGC14_0327490</name>
</gene>
<organism evidence="1">
    <name type="scientific">marine sediment metagenome</name>
    <dbReference type="NCBI Taxonomy" id="412755"/>
    <lineage>
        <taxon>unclassified sequences</taxon>
        <taxon>metagenomes</taxon>
        <taxon>ecological metagenomes</taxon>
    </lineage>
</organism>
<dbReference type="EMBL" id="LAZR01000227">
    <property type="protein sequence ID" value="KKN80657.1"/>
    <property type="molecule type" value="Genomic_DNA"/>
</dbReference>
<evidence type="ECO:0008006" key="2">
    <source>
        <dbReference type="Google" id="ProtNLM"/>
    </source>
</evidence>
<sequence>MTFPPLWSAEVEARVRAEARNLDSQERPQEVRFCTRCVVSNQRPRIRFDDYGVCSACQYAERKKYGRKHTDGKRWGIDWAAREAELKALLDKHRRSSGYDVIVPCSGGKDSSMIAYRLKHEYGMHPLCVRFAPFMETEIGRKNWESLGEEFDRLDFGPAGNLHRKLARLAFEFYGDPFQPFVYGQLAWPMWAAVDRDVGLVMYGENGEAEYGGDPAANDKPCWDTKDWDRVYSKGAGIEALLAEGVHIGAIMEEESRAASEFYRMPSLDPDVEVVLRPGTVAYTDVAAQFHWFGYYRRWHPQENYYYASEHTGFEANEERSEGTYSKYASLDDKLDGFHYFMAFVKFGIGRATSDAAHEVRDGDITREEAIALVKRYDGEFPGRHLDECLDYLGMDRQQLEHVIDRFRAPHVWDCTGIVSGADGTTIFPVSRIWQLKHAVYDKETVAA</sequence>
<dbReference type="NCBIfam" id="TIGR03573">
    <property type="entry name" value="WbuX"/>
    <property type="match status" value="1"/>
</dbReference>
<evidence type="ECO:0000313" key="1">
    <source>
        <dbReference type="EMBL" id="KKN80657.1"/>
    </source>
</evidence>
<dbReference type="AlphaFoldDB" id="A0A0F9U038"/>
<dbReference type="InterPro" id="IPR020022">
    <property type="entry name" value="N-acetyl_sugar_amidoTrfase"/>
</dbReference>
<proteinExistence type="predicted"/>
<accession>A0A0F9U038</accession>
<name>A0A0F9U038_9ZZZZ</name>
<dbReference type="SUPFAM" id="SSF52402">
    <property type="entry name" value="Adenine nucleotide alpha hydrolases-like"/>
    <property type="match status" value="1"/>
</dbReference>
<reference evidence="1" key="1">
    <citation type="journal article" date="2015" name="Nature">
        <title>Complex archaea that bridge the gap between prokaryotes and eukaryotes.</title>
        <authorList>
            <person name="Spang A."/>
            <person name="Saw J.H."/>
            <person name="Jorgensen S.L."/>
            <person name="Zaremba-Niedzwiedzka K."/>
            <person name="Martijn J."/>
            <person name="Lind A.E."/>
            <person name="van Eijk R."/>
            <person name="Schleper C."/>
            <person name="Guy L."/>
            <person name="Ettema T.J."/>
        </authorList>
    </citation>
    <scope>NUCLEOTIDE SEQUENCE</scope>
</reference>
<protein>
    <recommendedName>
        <fullName evidence="2">N-acetyl sugar amidotransferase</fullName>
    </recommendedName>
</protein>